<gene>
    <name evidence="20" type="ORF">ROHU_003947</name>
</gene>
<dbReference type="PANTHER" id="PTHR45629:SF7">
    <property type="entry name" value="DNA EXCISION REPAIR PROTEIN ERCC-6-RELATED"/>
    <property type="match status" value="1"/>
</dbReference>
<dbReference type="GO" id="GO:0016787">
    <property type="term" value="F:hydrolase activity"/>
    <property type="evidence" value="ECO:0007669"/>
    <property type="project" value="UniProtKB-KW"/>
</dbReference>
<keyword evidence="7" id="KW-0812">Transmembrane</keyword>
<dbReference type="InterPro" id="IPR001675">
    <property type="entry name" value="Glyco_trans_29"/>
</dbReference>
<reference evidence="20 21" key="1">
    <citation type="submission" date="2018-03" db="EMBL/GenBank/DDBJ databases">
        <title>Draft genome sequence of Rohu Carp (Labeo rohita).</title>
        <authorList>
            <person name="Das P."/>
            <person name="Kushwaha B."/>
            <person name="Joshi C.G."/>
            <person name="Kumar D."/>
            <person name="Nagpure N.S."/>
            <person name="Sahoo L."/>
            <person name="Das S.P."/>
            <person name="Bit A."/>
            <person name="Patnaik S."/>
            <person name="Meher P.K."/>
            <person name="Jayasankar P."/>
            <person name="Koringa P.G."/>
            <person name="Patel N.V."/>
            <person name="Hinsu A.T."/>
            <person name="Kumar R."/>
            <person name="Pandey M."/>
            <person name="Agarwal S."/>
            <person name="Srivastava S."/>
            <person name="Singh M."/>
            <person name="Iquebal M.A."/>
            <person name="Jaiswal S."/>
            <person name="Angadi U.B."/>
            <person name="Kumar N."/>
            <person name="Raza M."/>
            <person name="Shah T.M."/>
            <person name="Rai A."/>
            <person name="Jena J.K."/>
        </authorList>
    </citation>
    <scope>NUCLEOTIDE SEQUENCE [LARGE SCALE GENOMIC DNA]</scope>
    <source>
        <strain evidence="20">DASCIFA01</strain>
        <tissue evidence="20">Testis</tissue>
    </source>
</reference>
<evidence type="ECO:0000256" key="12">
    <source>
        <dbReference type="ARBA" id="ARBA00022968"/>
    </source>
</evidence>
<comment type="caution">
    <text evidence="20">The sequence shown here is derived from an EMBL/GenBank/DDBJ whole genome shotgun (WGS) entry which is preliminary data.</text>
</comment>
<dbReference type="GO" id="GO:0045003">
    <property type="term" value="P:double-strand break repair via synthesis-dependent strand annealing"/>
    <property type="evidence" value="ECO:0007669"/>
    <property type="project" value="TreeGrafter"/>
</dbReference>
<dbReference type="InterPro" id="IPR001650">
    <property type="entry name" value="Helicase_C-like"/>
</dbReference>
<feature type="domain" description="Helicase C-terminal" evidence="19">
    <location>
        <begin position="873"/>
        <end position="1025"/>
    </location>
</feature>
<keyword evidence="10" id="KW-0347">Helicase</keyword>
<dbReference type="Gene3D" id="3.40.50.300">
    <property type="entry name" value="P-loop containing nucleotide triphosphate hydrolases"/>
    <property type="match status" value="1"/>
</dbReference>
<keyword evidence="9" id="KW-0378">Hydrolase</keyword>
<dbReference type="InterPro" id="IPR027417">
    <property type="entry name" value="P-loop_NTPase"/>
</dbReference>
<evidence type="ECO:0000313" key="21">
    <source>
        <dbReference type="Proteomes" id="UP000290572"/>
    </source>
</evidence>
<protein>
    <recommendedName>
        <fullName evidence="3">DNA repair and recombination protein RAD54-like</fullName>
    </recommendedName>
</protein>
<keyword evidence="4" id="KW-0597">Phosphoprotein</keyword>
<dbReference type="GO" id="GO:0004386">
    <property type="term" value="F:helicase activity"/>
    <property type="evidence" value="ECO:0007669"/>
    <property type="project" value="UniProtKB-KW"/>
</dbReference>
<keyword evidence="8" id="KW-0547">Nucleotide-binding</keyword>
<name>A0A498NSA8_LABRO</name>
<evidence type="ECO:0000256" key="8">
    <source>
        <dbReference type="ARBA" id="ARBA00022741"/>
    </source>
</evidence>
<comment type="subcellular location">
    <subcellularLocation>
        <location evidence="1">Golgi apparatus membrane</location>
        <topology evidence="1">Single-pass type II membrane protein</topology>
    </subcellularLocation>
</comment>
<evidence type="ECO:0000256" key="11">
    <source>
        <dbReference type="ARBA" id="ARBA00022840"/>
    </source>
</evidence>
<dbReference type="Gene3D" id="3.90.1480.20">
    <property type="entry name" value="Glycosyl transferase family 29"/>
    <property type="match status" value="2"/>
</dbReference>
<dbReference type="PROSITE" id="PS51194">
    <property type="entry name" value="HELICASE_CTER"/>
    <property type="match status" value="1"/>
</dbReference>
<evidence type="ECO:0000256" key="9">
    <source>
        <dbReference type="ARBA" id="ARBA00022801"/>
    </source>
</evidence>
<keyword evidence="13" id="KW-1133">Transmembrane helix</keyword>
<dbReference type="AlphaFoldDB" id="A0A498NSA8"/>
<dbReference type="GO" id="GO:0015616">
    <property type="term" value="F:DNA translocase activity"/>
    <property type="evidence" value="ECO:0007669"/>
    <property type="project" value="TreeGrafter"/>
</dbReference>
<feature type="region of interest" description="Disordered" evidence="17">
    <location>
        <begin position="290"/>
        <end position="328"/>
    </location>
</feature>
<evidence type="ECO:0000256" key="15">
    <source>
        <dbReference type="ARBA" id="ARBA00023136"/>
    </source>
</evidence>
<dbReference type="STRING" id="84645.A0A498NSA8"/>
<dbReference type="Pfam" id="PF00176">
    <property type="entry name" value="SNF2-rel_dom"/>
    <property type="match status" value="1"/>
</dbReference>
<feature type="compositionally biased region" description="Acidic residues" evidence="17">
    <location>
        <begin position="399"/>
        <end position="409"/>
    </location>
</feature>
<evidence type="ECO:0000256" key="5">
    <source>
        <dbReference type="ARBA" id="ARBA00022676"/>
    </source>
</evidence>
<evidence type="ECO:0000256" key="10">
    <source>
        <dbReference type="ARBA" id="ARBA00022806"/>
    </source>
</evidence>
<keyword evidence="5" id="KW-0328">Glycosyltransferase</keyword>
<evidence type="ECO:0000256" key="1">
    <source>
        <dbReference type="ARBA" id="ARBA00004323"/>
    </source>
</evidence>
<dbReference type="GO" id="GO:0008373">
    <property type="term" value="F:sialyltransferase activity"/>
    <property type="evidence" value="ECO:0007669"/>
    <property type="project" value="InterPro"/>
</dbReference>
<evidence type="ECO:0000256" key="4">
    <source>
        <dbReference type="ARBA" id="ARBA00022553"/>
    </source>
</evidence>
<dbReference type="CDD" id="cd18067">
    <property type="entry name" value="DEXHc_RAD54A"/>
    <property type="match status" value="1"/>
</dbReference>
<dbReference type="InterPro" id="IPR014001">
    <property type="entry name" value="Helicase_ATP-bd"/>
</dbReference>
<evidence type="ECO:0000256" key="14">
    <source>
        <dbReference type="ARBA" id="ARBA00023034"/>
    </source>
</evidence>
<dbReference type="InterPro" id="IPR038578">
    <property type="entry name" value="GT29-like_sf"/>
</dbReference>
<keyword evidence="11" id="KW-0067">ATP-binding</keyword>
<dbReference type="CDD" id="cd18793">
    <property type="entry name" value="SF2_C_SNF"/>
    <property type="match status" value="1"/>
</dbReference>
<dbReference type="InterPro" id="IPR000330">
    <property type="entry name" value="SNF2_N"/>
</dbReference>
<dbReference type="InterPro" id="IPR038718">
    <property type="entry name" value="SNF2-like_sf"/>
</dbReference>
<feature type="compositionally biased region" description="Basic and acidic residues" evidence="17">
    <location>
        <begin position="264"/>
        <end position="275"/>
    </location>
</feature>
<dbReference type="SMART" id="SM00487">
    <property type="entry name" value="DEXDc"/>
    <property type="match status" value="1"/>
</dbReference>
<dbReference type="GO" id="GO:0007131">
    <property type="term" value="P:reciprocal meiotic recombination"/>
    <property type="evidence" value="ECO:0007669"/>
    <property type="project" value="TreeGrafter"/>
</dbReference>
<evidence type="ECO:0000256" key="13">
    <source>
        <dbReference type="ARBA" id="ARBA00022989"/>
    </source>
</evidence>
<dbReference type="Gene3D" id="3.40.50.10810">
    <property type="entry name" value="Tandem AAA-ATPase domain"/>
    <property type="match status" value="1"/>
</dbReference>
<evidence type="ECO:0000259" key="18">
    <source>
        <dbReference type="PROSITE" id="PS51192"/>
    </source>
</evidence>
<evidence type="ECO:0000256" key="2">
    <source>
        <dbReference type="ARBA" id="ARBA00006003"/>
    </source>
</evidence>
<dbReference type="GO" id="GO:0005524">
    <property type="term" value="F:ATP binding"/>
    <property type="evidence" value="ECO:0007669"/>
    <property type="project" value="UniProtKB-KW"/>
</dbReference>
<dbReference type="Pfam" id="PF00271">
    <property type="entry name" value="Helicase_C"/>
    <property type="match status" value="1"/>
</dbReference>
<evidence type="ECO:0000256" key="6">
    <source>
        <dbReference type="ARBA" id="ARBA00022679"/>
    </source>
</evidence>
<feature type="compositionally biased region" description="Polar residues" evidence="17">
    <location>
        <begin position="296"/>
        <end position="305"/>
    </location>
</feature>
<evidence type="ECO:0000313" key="20">
    <source>
        <dbReference type="EMBL" id="RXN34813.1"/>
    </source>
</evidence>
<feature type="compositionally biased region" description="Basic residues" evidence="17">
    <location>
        <begin position="307"/>
        <end position="321"/>
    </location>
</feature>
<sequence length="1062" mass="120540">MMCKKCIIVGNGGILFNKSLGSQIDQYDVVVRLNQAPIAGFEKDVGTKTTMRITYPEGAIQKSEHYEKSSLFVLSAFKPVDFKWLQYMLSKVKPNIPTLGTVAITMALHNCDEVAVAGFGYDMSNPHAPLHYYEKLMMSAIKEENLVYQDCENTQSGFLSELHHICLNAARLRLCDRTTGTDFPSHSEILQAKCFVFAAEQHGKGWRSLENCMAAPARCHLRNWKVMLLVFICLLGLVDGHFLQEETEEPHLGRLKARSTPPDHPQKDLDEKQSRAPWARLHDLAEEGEGHRIRWQRSSTNNSSLRKSPRNRKERRNRQRGRSSQDCRLEKKEMKVRDLGLGYDSDEIVLFKYCVGTCMSARKNYDLALKVLTDNGSVSSRKRRSLAPSQVAKRKQGPDSDDEDWEPDIASESKRNCRENYISPYRKPLTPLTNRPLCTDGNEHEAFIRKILSKPFKIPIPNYTGSLGLRALGLRRAGVRKALHDPFEDGALVLYEPPAVSAHDLIKADKEKLPVHVVVDPVLSKVLRPHQREGVKFLWDCVTGRRIEDSYGCIMADEMGLGKTLQCITLMWTLLRQSPDFKPEIDKAIVVSPSSLVRNWYNEVGKWLGGRVQPLAIDGGSKNEIDRKLESFIYQHGMRVPTPILIISYETFRLHAEVLHKGKVGLVICDEGHRLKNSDNQTYQALNAMNAQRRVLISGTPIQNDLLEYFSLVHFVNAGILGTAQEFKKRFEIPILKGRDADASDKDRAVGEEKLQELISIVNRCLIRRTSDILSKYLPVKIEQVVCCKLTPLQTELYKLFLKQAKPVESVQSGKISVSSLSSITSLKKLCNHPALIYEKCLAGEEGFDGAMDLFPQNYSTKAVEPQLSGKMLVLDYILAMTRTTTSDKVVLVSNYTQTLDLFEKLCRTRRYLYVRLDGTMSIKKRAKIVERFNNPSNPEFIFMLSSKAGGCGLNLIGANRLVMFDPDWNPANDEQAMARVWRDGQKKTCYIYRLLFRCRRCINGRQVRPPPDDSDCTCDLSNWHHCSDKRGLRDPVLQASWDAAVSFVFHQRSHEDQRGVV</sequence>
<dbReference type="PANTHER" id="PTHR45629">
    <property type="entry name" value="SNF2/RAD54 FAMILY MEMBER"/>
    <property type="match status" value="1"/>
</dbReference>
<feature type="region of interest" description="Disordered" evidence="17">
    <location>
        <begin position="249"/>
        <end position="275"/>
    </location>
</feature>
<keyword evidence="16" id="KW-0325">Glycoprotein</keyword>
<dbReference type="FunFam" id="1.20.120.850:FF:000002">
    <property type="entry name" value="DNA repair and recombination protein RAD54-like"/>
    <property type="match status" value="1"/>
</dbReference>
<feature type="region of interest" description="Disordered" evidence="17">
    <location>
        <begin position="378"/>
        <end position="410"/>
    </location>
</feature>
<dbReference type="Proteomes" id="UP000290572">
    <property type="component" value="Unassembled WGS sequence"/>
</dbReference>
<dbReference type="GO" id="GO:0005634">
    <property type="term" value="C:nucleus"/>
    <property type="evidence" value="ECO:0007669"/>
    <property type="project" value="TreeGrafter"/>
</dbReference>
<proteinExistence type="inferred from homology"/>
<dbReference type="GO" id="GO:0000139">
    <property type="term" value="C:Golgi membrane"/>
    <property type="evidence" value="ECO:0007669"/>
    <property type="project" value="UniProtKB-SubCell"/>
</dbReference>
<dbReference type="FunFam" id="3.40.50.10810:FF:000010">
    <property type="entry name" value="DNA repair and recombination protein RAD54-like"/>
    <property type="match status" value="1"/>
</dbReference>
<dbReference type="SMART" id="SM00490">
    <property type="entry name" value="HELICc"/>
    <property type="match status" value="1"/>
</dbReference>
<dbReference type="SUPFAM" id="SSF57501">
    <property type="entry name" value="Cystine-knot cytokines"/>
    <property type="match status" value="1"/>
</dbReference>
<keyword evidence="21" id="KW-1185">Reference proteome</keyword>
<dbReference type="InterPro" id="IPR049730">
    <property type="entry name" value="SNF2/RAD54-like_C"/>
</dbReference>
<keyword evidence="12" id="KW-0735">Signal-anchor</keyword>
<accession>A0A498NSA8</accession>
<keyword evidence="14" id="KW-0333">Golgi apparatus</keyword>
<evidence type="ECO:0000256" key="3">
    <source>
        <dbReference type="ARBA" id="ARBA00015341"/>
    </source>
</evidence>
<dbReference type="InterPro" id="IPR050496">
    <property type="entry name" value="SNF2_RAD54_helicase_repair"/>
</dbReference>
<dbReference type="PROSITE" id="PS51192">
    <property type="entry name" value="HELICASE_ATP_BIND_1"/>
    <property type="match status" value="1"/>
</dbReference>
<dbReference type="InterPro" id="IPR029034">
    <property type="entry name" value="Cystine-knot_cytokine"/>
</dbReference>
<keyword evidence="6" id="KW-0808">Transferase</keyword>
<evidence type="ECO:0000259" key="19">
    <source>
        <dbReference type="PROSITE" id="PS51194"/>
    </source>
</evidence>
<organism evidence="20 21">
    <name type="scientific">Labeo rohita</name>
    <name type="common">Indian major carp</name>
    <name type="synonym">Cyprinus rohita</name>
    <dbReference type="NCBI Taxonomy" id="84645"/>
    <lineage>
        <taxon>Eukaryota</taxon>
        <taxon>Metazoa</taxon>
        <taxon>Chordata</taxon>
        <taxon>Craniata</taxon>
        <taxon>Vertebrata</taxon>
        <taxon>Euteleostomi</taxon>
        <taxon>Actinopterygii</taxon>
        <taxon>Neopterygii</taxon>
        <taxon>Teleostei</taxon>
        <taxon>Ostariophysi</taxon>
        <taxon>Cypriniformes</taxon>
        <taxon>Cyprinidae</taxon>
        <taxon>Labeoninae</taxon>
        <taxon>Labeonini</taxon>
        <taxon>Labeo</taxon>
    </lineage>
</organism>
<comment type="similarity">
    <text evidence="2">Belongs to the glycosyltransferase 29 family.</text>
</comment>
<evidence type="ECO:0000256" key="16">
    <source>
        <dbReference type="ARBA" id="ARBA00023180"/>
    </source>
</evidence>
<dbReference type="Gene3D" id="2.10.90.10">
    <property type="entry name" value="Cystine-knot cytokines"/>
    <property type="match status" value="1"/>
</dbReference>
<keyword evidence="15" id="KW-0472">Membrane</keyword>
<dbReference type="Pfam" id="PF00777">
    <property type="entry name" value="Glyco_transf_29"/>
    <property type="match status" value="2"/>
</dbReference>
<dbReference type="EMBL" id="QBIY01011164">
    <property type="protein sequence ID" value="RXN34813.1"/>
    <property type="molecule type" value="Genomic_DNA"/>
</dbReference>
<dbReference type="SUPFAM" id="SSF52540">
    <property type="entry name" value="P-loop containing nucleoside triphosphate hydrolases"/>
    <property type="match status" value="2"/>
</dbReference>
<evidence type="ECO:0000256" key="7">
    <source>
        <dbReference type="ARBA" id="ARBA00022692"/>
    </source>
</evidence>
<feature type="domain" description="Helicase ATP-binding" evidence="18">
    <location>
        <begin position="544"/>
        <end position="719"/>
    </location>
</feature>
<dbReference type="FunFam" id="3.40.50.300:FF:000332">
    <property type="entry name" value="DNA repair and recombination protein RAD54-like"/>
    <property type="match status" value="1"/>
</dbReference>
<evidence type="ECO:0000256" key="17">
    <source>
        <dbReference type="SAM" id="MobiDB-lite"/>
    </source>
</evidence>